<dbReference type="Proteomes" id="UP000023703">
    <property type="component" value="Chromosome"/>
</dbReference>
<dbReference type="STRING" id="1404245.CGLY_14580"/>
<gene>
    <name evidence="1" type="ORF">CGLY_14580</name>
</gene>
<dbReference type="EMBL" id="CP006842">
    <property type="protein sequence ID" value="AHW65352.1"/>
    <property type="molecule type" value="Genomic_DNA"/>
</dbReference>
<protein>
    <submittedName>
        <fullName evidence="1">Uncharacterized protein</fullName>
    </submittedName>
</protein>
<dbReference type="OrthoDB" id="4412003at2"/>
<evidence type="ECO:0000313" key="1">
    <source>
        <dbReference type="EMBL" id="AHW65352.1"/>
    </source>
</evidence>
<evidence type="ECO:0000313" key="2">
    <source>
        <dbReference type="Proteomes" id="UP000023703"/>
    </source>
</evidence>
<dbReference type="AlphaFoldDB" id="X5DXQ2"/>
<name>X5DXQ2_9CORY</name>
<dbReference type="RefSeq" id="WP_038550361.1">
    <property type="nucleotide sequence ID" value="NZ_CP006842.1"/>
</dbReference>
<proteinExistence type="predicted"/>
<organism evidence="1 2">
    <name type="scientific">Corynebacterium glyciniphilum AJ 3170</name>
    <dbReference type="NCBI Taxonomy" id="1404245"/>
    <lineage>
        <taxon>Bacteria</taxon>
        <taxon>Bacillati</taxon>
        <taxon>Actinomycetota</taxon>
        <taxon>Actinomycetes</taxon>
        <taxon>Mycobacteriales</taxon>
        <taxon>Corynebacteriaceae</taxon>
        <taxon>Corynebacterium</taxon>
    </lineage>
</organism>
<sequence length="107" mass="10849">MPTVFGIHPSQVRTTARELNEEASTVTAAAQVLAACVPAPSALPGGRTVSALAEGAGRISRTVDGEARVIEVLGIDLRSFADVVEFAEQDAVGSLSAPPTAPPAGVR</sequence>
<keyword evidence="2" id="KW-1185">Reference proteome</keyword>
<dbReference type="KEGG" id="cgy:CGLY_14580"/>
<dbReference type="HOGENOM" id="CLU_2205642_0_0_11"/>
<accession>X5DXQ2</accession>
<reference evidence="1 2" key="1">
    <citation type="journal article" date="2015" name="Int. J. Syst. Evol. Microbiol.">
        <title>Revisiting Corynebacterium glyciniphilum (ex Kubota et al., 1972) sp. nov., nom. rev., isolated from putrefied banana.</title>
        <authorList>
            <person name="Al-Dilaimi A."/>
            <person name="Bednarz H."/>
            <person name="Lomker A."/>
            <person name="Niehaus K."/>
            <person name="Kalinowski J."/>
            <person name="Ruckert C."/>
        </authorList>
    </citation>
    <scope>NUCLEOTIDE SEQUENCE [LARGE SCALE GENOMIC DNA]</scope>
    <source>
        <strain evidence="1">AJ 3170</strain>
    </source>
</reference>